<dbReference type="GO" id="GO:0005829">
    <property type="term" value="C:cytosol"/>
    <property type="evidence" value="ECO:0007669"/>
    <property type="project" value="TreeGrafter"/>
</dbReference>
<gene>
    <name evidence="10" type="ORF">EF514_07340</name>
</gene>
<dbReference type="SMART" id="SM00862">
    <property type="entry name" value="Trans_reg_C"/>
    <property type="match status" value="1"/>
</dbReference>
<dbReference type="Pfam" id="PF00486">
    <property type="entry name" value="Trans_reg_C"/>
    <property type="match status" value="1"/>
</dbReference>
<dbReference type="SUPFAM" id="SSF52172">
    <property type="entry name" value="CheY-like"/>
    <property type="match status" value="1"/>
</dbReference>
<keyword evidence="5" id="KW-0804">Transcription</keyword>
<evidence type="ECO:0000256" key="5">
    <source>
        <dbReference type="ARBA" id="ARBA00023163"/>
    </source>
</evidence>
<dbReference type="InterPro" id="IPR036388">
    <property type="entry name" value="WH-like_DNA-bd_sf"/>
</dbReference>
<dbReference type="CDD" id="cd17574">
    <property type="entry name" value="REC_OmpR"/>
    <property type="match status" value="1"/>
</dbReference>
<keyword evidence="3" id="KW-0805">Transcription regulation</keyword>
<sequence length="221" mass="26393">MFTILVVEDDYDIRELIQNYLENEGYKVLLAPDGEKAIEIYYKNNVDLILLDLMLPKIDGYSVCKTIREDSKVPIIMLTALDEVRNQLKGYDMEIEDYITKPFSMEILLKKIEVVLRRYKKEKYNNIIRYRDLILDLDGYMVILKNRNIKLTQREFELLKILLQNQGTVLSRQVLLDRIWDYSYFGDERIVDTHIKNLRKKIGEDYIETIRGVGYKIDKEY</sequence>
<keyword evidence="1 6" id="KW-0597">Phosphoprotein</keyword>
<evidence type="ECO:0000256" key="2">
    <source>
        <dbReference type="ARBA" id="ARBA00023012"/>
    </source>
</evidence>
<dbReference type="GO" id="GO:0032993">
    <property type="term" value="C:protein-DNA complex"/>
    <property type="evidence" value="ECO:0007669"/>
    <property type="project" value="TreeGrafter"/>
</dbReference>
<evidence type="ECO:0000256" key="3">
    <source>
        <dbReference type="ARBA" id="ARBA00023015"/>
    </source>
</evidence>
<dbReference type="PANTHER" id="PTHR48111:SF32">
    <property type="entry name" value="STAGE 0 SPORULATION PROTEIN A HOMOLOG"/>
    <property type="match status" value="1"/>
</dbReference>
<dbReference type="FunFam" id="1.10.10.10:FF:000018">
    <property type="entry name" value="DNA-binding response regulator ResD"/>
    <property type="match status" value="1"/>
</dbReference>
<evidence type="ECO:0000313" key="10">
    <source>
        <dbReference type="EMBL" id="RVU54459.1"/>
    </source>
</evidence>
<dbReference type="Pfam" id="PF00072">
    <property type="entry name" value="Response_reg"/>
    <property type="match status" value="1"/>
</dbReference>
<dbReference type="PROSITE" id="PS50110">
    <property type="entry name" value="RESPONSE_REGULATORY"/>
    <property type="match status" value="1"/>
</dbReference>
<keyword evidence="2" id="KW-0902">Two-component regulatory system</keyword>
<evidence type="ECO:0000259" key="9">
    <source>
        <dbReference type="PROSITE" id="PS51755"/>
    </source>
</evidence>
<keyword evidence="4 7" id="KW-0238">DNA-binding</keyword>
<comment type="caution">
    <text evidence="10">The sequence shown here is derived from an EMBL/GenBank/DDBJ whole genome shotgun (WGS) entry which is preliminary data.</text>
</comment>
<protein>
    <submittedName>
        <fullName evidence="10">DNA-binding response regulator</fullName>
    </submittedName>
</protein>
<dbReference type="InterPro" id="IPR011006">
    <property type="entry name" value="CheY-like_superfamily"/>
</dbReference>
<name>A0A437S630_9FIRM</name>
<dbReference type="Gene3D" id="1.10.10.10">
    <property type="entry name" value="Winged helix-like DNA-binding domain superfamily/Winged helix DNA-binding domain"/>
    <property type="match status" value="1"/>
</dbReference>
<evidence type="ECO:0000256" key="7">
    <source>
        <dbReference type="PROSITE-ProRule" id="PRU01091"/>
    </source>
</evidence>
<feature type="DNA-binding region" description="OmpR/PhoB-type" evidence="7">
    <location>
        <begin position="125"/>
        <end position="219"/>
    </location>
</feature>
<proteinExistence type="predicted"/>
<dbReference type="InterPro" id="IPR039420">
    <property type="entry name" value="WalR-like"/>
</dbReference>
<dbReference type="GO" id="GO:0000976">
    <property type="term" value="F:transcription cis-regulatory region binding"/>
    <property type="evidence" value="ECO:0007669"/>
    <property type="project" value="TreeGrafter"/>
</dbReference>
<evidence type="ECO:0000313" key="11">
    <source>
        <dbReference type="Proteomes" id="UP000288812"/>
    </source>
</evidence>
<dbReference type="Proteomes" id="UP000288812">
    <property type="component" value="Unassembled WGS sequence"/>
</dbReference>
<feature type="domain" description="OmpR/PhoB-type" evidence="9">
    <location>
        <begin position="125"/>
        <end position="219"/>
    </location>
</feature>
<dbReference type="GO" id="GO:0000156">
    <property type="term" value="F:phosphorelay response regulator activity"/>
    <property type="evidence" value="ECO:0007669"/>
    <property type="project" value="TreeGrafter"/>
</dbReference>
<feature type="domain" description="Response regulatory" evidence="8">
    <location>
        <begin position="3"/>
        <end position="116"/>
    </location>
</feature>
<accession>A0A437S630</accession>
<evidence type="ECO:0000256" key="4">
    <source>
        <dbReference type="ARBA" id="ARBA00023125"/>
    </source>
</evidence>
<evidence type="ECO:0000259" key="8">
    <source>
        <dbReference type="PROSITE" id="PS50110"/>
    </source>
</evidence>
<dbReference type="EMBL" id="RLIH01000010">
    <property type="protein sequence ID" value="RVU54459.1"/>
    <property type="molecule type" value="Genomic_DNA"/>
</dbReference>
<dbReference type="InterPro" id="IPR001789">
    <property type="entry name" value="Sig_transdc_resp-reg_receiver"/>
</dbReference>
<dbReference type="PROSITE" id="PS51755">
    <property type="entry name" value="OMPR_PHOB"/>
    <property type="match status" value="1"/>
</dbReference>
<keyword evidence="11" id="KW-1185">Reference proteome</keyword>
<organism evidence="10 11">
    <name type="scientific">Anaerosphaera multitolerans</name>
    <dbReference type="NCBI Taxonomy" id="2487351"/>
    <lineage>
        <taxon>Bacteria</taxon>
        <taxon>Bacillati</taxon>
        <taxon>Bacillota</taxon>
        <taxon>Tissierellia</taxon>
        <taxon>Tissierellales</taxon>
        <taxon>Peptoniphilaceae</taxon>
        <taxon>Anaerosphaera</taxon>
    </lineage>
</organism>
<dbReference type="Gene3D" id="3.40.50.2300">
    <property type="match status" value="1"/>
</dbReference>
<dbReference type="GO" id="GO:0006355">
    <property type="term" value="P:regulation of DNA-templated transcription"/>
    <property type="evidence" value="ECO:0007669"/>
    <property type="project" value="InterPro"/>
</dbReference>
<dbReference type="CDD" id="cd00383">
    <property type="entry name" value="trans_reg_C"/>
    <property type="match status" value="1"/>
</dbReference>
<dbReference type="InterPro" id="IPR001867">
    <property type="entry name" value="OmpR/PhoB-type_DNA-bd"/>
</dbReference>
<feature type="modified residue" description="4-aspartylphosphate" evidence="6">
    <location>
        <position position="52"/>
    </location>
</feature>
<dbReference type="SMART" id="SM00448">
    <property type="entry name" value="REC"/>
    <property type="match status" value="1"/>
</dbReference>
<dbReference type="AlphaFoldDB" id="A0A437S630"/>
<dbReference type="FunFam" id="3.40.50.2300:FF:000001">
    <property type="entry name" value="DNA-binding response regulator PhoB"/>
    <property type="match status" value="1"/>
</dbReference>
<evidence type="ECO:0000256" key="1">
    <source>
        <dbReference type="ARBA" id="ARBA00022553"/>
    </source>
</evidence>
<dbReference type="OrthoDB" id="9790442at2"/>
<evidence type="ECO:0000256" key="6">
    <source>
        <dbReference type="PROSITE-ProRule" id="PRU00169"/>
    </source>
</evidence>
<reference evidence="10 11" key="1">
    <citation type="submission" date="2018-11" db="EMBL/GenBank/DDBJ databases">
        <title>Genome sequencing and assembly of Anaerosphaera sp. nov., GS7-6-2.</title>
        <authorList>
            <person name="Rettenmaier R."/>
            <person name="Liebl W."/>
            <person name="Zverlov V."/>
        </authorList>
    </citation>
    <scope>NUCLEOTIDE SEQUENCE [LARGE SCALE GENOMIC DNA]</scope>
    <source>
        <strain evidence="10 11">GS7-6-2</strain>
    </source>
</reference>
<dbReference type="PANTHER" id="PTHR48111">
    <property type="entry name" value="REGULATOR OF RPOS"/>
    <property type="match status" value="1"/>
</dbReference>